<dbReference type="PROSITE" id="PS50005">
    <property type="entry name" value="TPR"/>
    <property type="match status" value="1"/>
</dbReference>
<feature type="repeat" description="TPR" evidence="1">
    <location>
        <begin position="36"/>
        <end position="69"/>
    </location>
</feature>
<protein>
    <submittedName>
        <fullName evidence="2">Tetratricopeptide repeat protein</fullName>
    </submittedName>
</protein>
<dbReference type="Pfam" id="PF00515">
    <property type="entry name" value="TPR_1"/>
    <property type="match status" value="1"/>
</dbReference>
<organism evidence="2 3">
    <name type="scientific">Candidatus Phocaeicola excrementipullorum</name>
    <dbReference type="NCBI Taxonomy" id="2838731"/>
    <lineage>
        <taxon>Bacteria</taxon>
        <taxon>Pseudomonadati</taxon>
        <taxon>Bacteroidota</taxon>
        <taxon>Bacteroidia</taxon>
        <taxon>Bacteroidales</taxon>
        <taxon>Bacteroidaceae</taxon>
        <taxon>Phocaeicola</taxon>
    </lineage>
</organism>
<dbReference type="InterPro" id="IPR019734">
    <property type="entry name" value="TPR_rpt"/>
</dbReference>
<dbReference type="PROSITE" id="PS50293">
    <property type="entry name" value="TPR_REGION"/>
    <property type="match status" value="1"/>
</dbReference>
<gene>
    <name evidence="2" type="ORF">H9928_11505</name>
</gene>
<dbReference type="InterPro" id="IPR011990">
    <property type="entry name" value="TPR-like_helical_dom_sf"/>
</dbReference>
<sequence length="92" mass="10395">MNELLARIKRQINDGDVDGAIIRLREIMAVSPETNAEAYYLLGNAYRKLGNWQGALNNYQEAIALDPESPAAEARDMALDILSFYNKDMFNQ</sequence>
<reference evidence="2" key="1">
    <citation type="journal article" date="2021" name="PeerJ">
        <title>Extensive microbial diversity within the chicken gut microbiome revealed by metagenomics and culture.</title>
        <authorList>
            <person name="Gilroy R."/>
            <person name="Ravi A."/>
            <person name="Getino M."/>
            <person name="Pursley I."/>
            <person name="Horton D.L."/>
            <person name="Alikhan N.F."/>
            <person name="Baker D."/>
            <person name="Gharbi K."/>
            <person name="Hall N."/>
            <person name="Watson M."/>
            <person name="Adriaenssens E.M."/>
            <person name="Foster-Nyarko E."/>
            <person name="Jarju S."/>
            <person name="Secka A."/>
            <person name="Antonio M."/>
            <person name="Oren A."/>
            <person name="Chaudhuri R.R."/>
            <person name="La Ragione R."/>
            <person name="Hildebrand F."/>
            <person name="Pallen M.J."/>
        </authorList>
    </citation>
    <scope>NUCLEOTIDE SEQUENCE</scope>
    <source>
        <strain evidence="2">8470</strain>
    </source>
</reference>
<keyword evidence="1" id="KW-0802">TPR repeat</keyword>
<name>A0A948X4H7_9BACT</name>
<evidence type="ECO:0000256" key="1">
    <source>
        <dbReference type="PROSITE-ProRule" id="PRU00339"/>
    </source>
</evidence>
<evidence type="ECO:0000313" key="2">
    <source>
        <dbReference type="EMBL" id="MBU3857146.1"/>
    </source>
</evidence>
<dbReference type="Gene3D" id="1.25.40.10">
    <property type="entry name" value="Tetratricopeptide repeat domain"/>
    <property type="match status" value="1"/>
</dbReference>
<evidence type="ECO:0000313" key="3">
    <source>
        <dbReference type="Proteomes" id="UP000784286"/>
    </source>
</evidence>
<comment type="caution">
    <text evidence="2">The sequence shown here is derived from an EMBL/GenBank/DDBJ whole genome shotgun (WGS) entry which is preliminary data.</text>
</comment>
<dbReference type="EMBL" id="JAHLFJ010000103">
    <property type="protein sequence ID" value="MBU3857146.1"/>
    <property type="molecule type" value="Genomic_DNA"/>
</dbReference>
<reference evidence="2" key="2">
    <citation type="submission" date="2021-04" db="EMBL/GenBank/DDBJ databases">
        <authorList>
            <person name="Gilroy R."/>
        </authorList>
    </citation>
    <scope>NUCLEOTIDE SEQUENCE</scope>
    <source>
        <strain evidence="2">8470</strain>
    </source>
</reference>
<dbReference type="Proteomes" id="UP000784286">
    <property type="component" value="Unassembled WGS sequence"/>
</dbReference>
<dbReference type="SUPFAM" id="SSF48452">
    <property type="entry name" value="TPR-like"/>
    <property type="match status" value="1"/>
</dbReference>
<proteinExistence type="predicted"/>
<dbReference type="SMART" id="SM00028">
    <property type="entry name" value="TPR"/>
    <property type="match status" value="1"/>
</dbReference>
<dbReference type="AlphaFoldDB" id="A0A948X4H7"/>
<accession>A0A948X4H7</accession>